<dbReference type="GO" id="GO:0016616">
    <property type="term" value="F:oxidoreductase activity, acting on the CH-OH group of donors, NAD or NADP as acceptor"/>
    <property type="evidence" value="ECO:0007669"/>
    <property type="project" value="InterPro"/>
</dbReference>
<organism evidence="4 6">
    <name type="scientific">Cajanus cajan</name>
    <name type="common">Pigeon pea</name>
    <name type="synonym">Cajanus indicus</name>
    <dbReference type="NCBI Taxonomy" id="3821"/>
    <lineage>
        <taxon>Eukaryota</taxon>
        <taxon>Viridiplantae</taxon>
        <taxon>Streptophyta</taxon>
        <taxon>Embryophyta</taxon>
        <taxon>Tracheophyta</taxon>
        <taxon>Spermatophyta</taxon>
        <taxon>Magnoliopsida</taxon>
        <taxon>eudicotyledons</taxon>
        <taxon>Gunneridae</taxon>
        <taxon>Pentapetalae</taxon>
        <taxon>rosids</taxon>
        <taxon>fabids</taxon>
        <taxon>Fabales</taxon>
        <taxon>Fabaceae</taxon>
        <taxon>Papilionoideae</taxon>
        <taxon>50 kb inversion clade</taxon>
        <taxon>NPAAA clade</taxon>
        <taxon>indigoferoid/millettioid clade</taxon>
        <taxon>Phaseoleae</taxon>
        <taxon>Cajanus</taxon>
    </lineage>
</organism>
<dbReference type="PANTHER" id="PTHR10366">
    <property type="entry name" value="NAD DEPENDENT EPIMERASE/DEHYDRATASE"/>
    <property type="match status" value="1"/>
</dbReference>
<dbReference type="Proteomes" id="UP000075243">
    <property type="component" value="Chromosome 3"/>
</dbReference>
<dbReference type="Gramene" id="C.cajan_10882.t">
    <property type="protein sequence ID" value="C.cajan_10882.t"/>
    <property type="gene ID" value="C.cajan_10882"/>
</dbReference>
<dbReference type="AlphaFoldDB" id="A0A151TXY0"/>
<accession>A0A151TXY0</accession>
<keyword evidence="1" id="KW-0521">NADP</keyword>
<evidence type="ECO:0000256" key="2">
    <source>
        <dbReference type="ARBA" id="ARBA00023002"/>
    </source>
</evidence>
<name>A0A151TXY0_CAJCA</name>
<dbReference type="InterPro" id="IPR002225">
    <property type="entry name" value="3Beta_OHSteriod_DH/Estase"/>
</dbReference>
<dbReference type="Pfam" id="PF01073">
    <property type="entry name" value="3Beta_HSD"/>
    <property type="match status" value="1"/>
</dbReference>
<evidence type="ECO:0000313" key="5">
    <source>
        <dbReference type="EMBL" id="KYP71920.1"/>
    </source>
</evidence>
<evidence type="ECO:0000313" key="4">
    <source>
        <dbReference type="EMBL" id="KYP71919.1"/>
    </source>
</evidence>
<dbReference type="Gene3D" id="3.40.50.720">
    <property type="entry name" value="NAD(P)-binding Rossmann-like Domain"/>
    <property type="match status" value="1"/>
</dbReference>
<dbReference type="InterPro" id="IPR050425">
    <property type="entry name" value="NAD(P)_dehydrat-like"/>
</dbReference>
<dbReference type="GO" id="GO:0033729">
    <property type="term" value="F:anthocyanidin reductase activity"/>
    <property type="evidence" value="ECO:0007669"/>
    <property type="project" value="UniProtKB-EC"/>
</dbReference>
<dbReference type="EMBL" id="CM003605">
    <property type="protein sequence ID" value="KYP71919.1"/>
    <property type="molecule type" value="Genomic_DNA"/>
</dbReference>
<evidence type="ECO:0000256" key="1">
    <source>
        <dbReference type="ARBA" id="ARBA00022857"/>
    </source>
</evidence>
<dbReference type="PANTHER" id="PTHR10366:SF808">
    <property type="entry name" value="DIHYDROFLAVONOL-4-REDUCTASE-LIKE PROTEIN"/>
    <property type="match status" value="1"/>
</dbReference>
<keyword evidence="6" id="KW-1185">Reference proteome</keyword>
<protein>
    <submittedName>
        <fullName evidence="4">Dihydroflavonol-4-reductase</fullName>
        <ecNumber evidence="4">1.3.1.77</ecNumber>
    </submittedName>
</protein>
<feature type="domain" description="3-beta hydroxysteroid dehydrogenase/isomerase" evidence="3">
    <location>
        <begin position="23"/>
        <end position="137"/>
    </location>
</feature>
<evidence type="ECO:0000259" key="3">
    <source>
        <dbReference type="Pfam" id="PF01073"/>
    </source>
</evidence>
<dbReference type="EMBL" id="CM003605">
    <property type="protein sequence ID" value="KYP71920.1"/>
    <property type="molecule type" value="Genomic_DNA"/>
</dbReference>
<sequence length="286" mass="32223">MTEEEWKIGLLRGLANANERLVLFEADIYKPQEYEDAIEGCEFVFHVATPYEHHLDSEFKNTSEAAIAGVKSLATYCIKSGTVRRLIYTASVVAASPLKEDLIDETCWTPLNHLPGTLHQEYTDSKTRAEKELLSYGGELEVVSLACGLVGGETLLSYTPLSVALLVSQVKYNEVTYQSLRLEDLVGKIPIVHIHDVIEAHIFCAENPPINGRFLVASSYASSLDIANYYLRTYPEFHLKNKYLEGLKRNIKWASTRLTDKGFVYKYDLNMILDDSIICARKMGDL</sequence>
<dbReference type="FunFam" id="3.40.50.720:FF:000645">
    <property type="entry name" value="Anthocyanidin reductase ((2S)-flavan-3-ol-forming)"/>
    <property type="match status" value="1"/>
</dbReference>
<dbReference type="OMA" id="HYLESKP"/>
<dbReference type="SUPFAM" id="SSF51735">
    <property type="entry name" value="NAD(P)-binding Rossmann-fold domains"/>
    <property type="match status" value="1"/>
</dbReference>
<dbReference type="EC" id="1.3.1.77" evidence="4"/>
<dbReference type="OrthoDB" id="2735536at2759"/>
<dbReference type="STRING" id="3821.A0A151TXY0"/>
<dbReference type="InterPro" id="IPR036291">
    <property type="entry name" value="NAD(P)-bd_dom_sf"/>
</dbReference>
<dbReference type="Gramene" id="C.cajan_10881.t">
    <property type="protein sequence ID" value="C.cajan_10881.t"/>
    <property type="gene ID" value="C.cajan_10881"/>
</dbReference>
<keyword evidence="2 4" id="KW-0560">Oxidoreductase</keyword>
<proteinExistence type="predicted"/>
<dbReference type="GO" id="GO:0006694">
    <property type="term" value="P:steroid biosynthetic process"/>
    <property type="evidence" value="ECO:0007669"/>
    <property type="project" value="InterPro"/>
</dbReference>
<evidence type="ECO:0000313" key="6">
    <source>
        <dbReference type="Proteomes" id="UP000075243"/>
    </source>
</evidence>
<reference evidence="4 6" key="1">
    <citation type="journal article" date="2012" name="Nat. Biotechnol.">
        <title>Draft genome sequence of pigeonpea (Cajanus cajan), an orphan legume crop of resource-poor farmers.</title>
        <authorList>
            <person name="Varshney R.K."/>
            <person name="Chen W."/>
            <person name="Li Y."/>
            <person name="Bharti A.K."/>
            <person name="Saxena R.K."/>
            <person name="Schlueter J.A."/>
            <person name="Donoghue M.T."/>
            <person name="Azam S."/>
            <person name="Fan G."/>
            <person name="Whaley A.M."/>
            <person name="Farmer A.D."/>
            <person name="Sheridan J."/>
            <person name="Iwata A."/>
            <person name="Tuteja R."/>
            <person name="Penmetsa R.V."/>
            <person name="Wu W."/>
            <person name="Upadhyaya H.D."/>
            <person name="Yang S.P."/>
            <person name="Shah T."/>
            <person name="Saxena K.B."/>
            <person name="Michael T."/>
            <person name="McCombie W.R."/>
            <person name="Yang B."/>
            <person name="Zhang G."/>
            <person name="Yang H."/>
            <person name="Wang J."/>
            <person name="Spillane C."/>
            <person name="Cook D.R."/>
            <person name="May G.D."/>
            <person name="Xu X."/>
            <person name="Jackson S.A."/>
        </authorList>
    </citation>
    <scope>NUCLEOTIDE SEQUENCE [LARGE SCALE GENOMIC DNA]</scope>
    <source>
        <strain evidence="6">cv. Asha</strain>
    </source>
</reference>
<gene>
    <name evidence="4" type="ORF">KK1_011199</name>
    <name evidence="5" type="ORF">KK1_011200</name>
</gene>